<reference evidence="1" key="2">
    <citation type="journal article" date="2023" name="IMA Fungus">
        <title>Comparative genomic study of the Penicillium genus elucidates a diverse pangenome and 15 lateral gene transfer events.</title>
        <authorList>
            <person name="Petersen C."/>
            <person name="Sorensen T."/>
            <person name="Nielsen M.R."/>
            <person name="Sondergaard T.E."/>
            <person name="Sorensen J.L."/>
            <person name="Fitzpatrick D.A."/>
            <person name="Frisvad J.C."/>
            <person name="Nielsen K.L."/>
        </authorList>
    </citation>
    <scope>NUCLEOTIDE SEQUENCE</scope>
    <source>
        <strain evidence="1">IBT 29495</strain>
    </source>
</reference>
<reference evidence="1" key="1">
    <citation type="submission" date="2022-12" db="EMBL/GenBank/DDBJ databases">
        <authorList>
            <person name="Petersen C."/>
        </authorList>
    </citation>
    <scope>NUCLEOTIDE SEQUENCE</scope>
    <source>
        <strain evidence="1">IBT 29495</strain>
    </source>
</reference>
<gene>
    <name evidence="1" type="ORF">N7463_009723</name>
</gene>
<keyword evidence="2" id="KW-1185">Reference proteome</keyword>
<accession>A0A9W9XII7</accession>
<dbReference type="Proteomes" id="UP001149954">
    <property type="component" value="Unassembled WGS sequence"/>
</dbReference>
<evidence type="ECO:0000313" key="2">
    <source>
        <dbReference type="Proteomes" id="UP001149954"/>
    </source>
</evidence>
<organism evidence="1 2">
    <name type="scientific">Penicillium fimorum</name>
    <dbReference type="NCBI Taxonomy" id="1882269"/>
    <lineage>
        <taxon>Eukaryota</taxon>
        <taxon>Fungi</taxon>
        <taxon>Dikarya</taxon>
        <taxon>Ascomycota</taxon>
        <taxon>Pezizomycotina</taxon>
        <taxon>Eurotiomycetes</taxon>
        <taxon>Eurotiomycetidae</taxon>
        <taxon>Eurotiales</taxon>
        <taxon>Aspergillaceae</taxon>
        <taxon>Penicillium</taxon>
    </lineage>
</organism>
<sequence length="194" mass="21822">MANSEPRIAHRVPLRPPRRLRYNARTETSPTHPKAQIVEILLPERPTALRPYAGYTTCLEEGLWIRLCYKKKKKEEAHEALRSYNKDVAYIGPEGVVLDDENIFGGGLDVTAALELFLERVTNEGSTGHVKLREETLREIKEMLAQMRATRAANPLLNYGMYHAACVITHAFVEDEVAPDGGVCCMNSRMIVGM</sequence>
<evidence type="ECO:0000313" key="1">
    <source>
        <dbReference type="EMBL" id="KAJ5493636.1"/>
    </source>
</evidence>
<dbReference type="OrthoDB" id="4364812at2759"/>
<proteinExistence type="predicted"/>
<dbReference type="AlphaFoldDB" id="A0A9W9XII7"/>
<dbReference type="EMBL" id="JAPWDS010000006">
    <property type="protein sequence ID" value="KAJ5493636.1"/>
    <property type="molecule type" value="Genomic_DNA"/>
</dbReference>
<comment type="caution">
    <text evidence="1">The sequence shown here is derived from an EMBL/GenBank/DDBJ whole genome shotgun (WGS) entry which is preliminary data.</text>
</comment>
<protein>
    <submittedName>
        <fullName evidence="1">Uncharacterized protein</fullName>
    </submittedName>
</protein>
<name>A0A9W9XII7_9EURO</name>